<evidence type="ECO:0000256" key="1">
    <source>
        <dbReference type="ARBA" id="ARBA00002254"/>
    </source>
</evidence>
<keyword evidence="6 10" id="KW-0812">Transmembrane</keyword>
<evidence type="ECO:0000313" key="13">
    <source>
        <dbReference type="Proteomes" id="UP001162881"/>
    </source>
</evidence>
<comment type="function">
    <text evidence="1 10">Controls the rotational direction of flagella during chemotaxis.</text>
</comment>
<keyword evidence="10" id="KW-0997">Cell inner membrane</keyword>
<keyword evidence="9 10" id="KW-0472">Membrane</keyword>
<keyword evidence="7 10" id="KW-0283">Flagellar rotation</keyword>
<feature type="region of interest" description="Disordered" evidence="11">
    <location>
        <begin position="49"/>
        <end position="87"/>
    </location>
</feature>
<organism evidence="12 13">
    <name type="scientific">Novosphingobium organovorum</name>
    <dbReference type="NCBI Taxonomy" id="2930092"/>
    <lineage>
        <taxon>Bacteria</taxon>
        <taxon>Pseudomonadati</taxon>
        <taxon>Pseudomonadota</taxon>
        <taxon>Alphaproteobacteria</taxon>
        <taxon>Sphingomonadales</taxon>
        <taxon>Sphingomonadaceae</taxon>
        <taxon>Novosphingobium</taxon>
    </lineage>
</organism>
<dbReference type="Proteomes" id="UP001162881">
    <property type="component" value="Unassembled WGS sequence"/>
</dbReference>
<evidence type="ECO:0000256" key="7">
    <source>
        <dbReference type="ARBA" id="ARBA00022779"/>
    </source>
</evidence>
<evidence type="ECO:0000256" key="2">
    <source>
        <dbReference type="ARBA" id="ARBA00004162"/>
    </source>
</evidence>
<dbReference type="InterPro" id="IPR005503">
    <property type="entry name" value="FliL"/>
</dbReference>
<name>A0ABT0BDX4_9SPHN</name>
<evidence type="ECO:0000256" key="8">
    <source>
        <dbReference type="ARBA" id="ARBA00022989"/>
    </source>
</evidence>
<keyword evidence="12" id="KW-0969">Cilium</keyword>
<dbReference type="PANTHER" id="PTHR35091">
    <property type="entry name" value="FLAGELLAR PROTEIN FLIL"/>
    <property type="match status" value="1"/>
</dbReference>
<evidence type="ECO:0000256" key="4">
    <source>
        <dbReference type="ARBA" id="ARBA00022475"/>
    </source>
</evidence>
<feature type="compositionally biased region" description="Basic and acidic residues" evidence="11">
    <location>
        <begin position="49"/>
        <end position="65"/>
    </location>
</feature>
<comment type="similarity">
    <text evidence="3 10">Belongs to the FliL family.</text>
</comment>
<dbReference type="Pfam" id="PF03748">
    <property type="entry name" value="FliL"/>
    <property type="match status" value="1"/>
</dbReference>
<keyword evidence="13" id="KW-1185">Reference proteome</keyword>
<keyword evidence="12" id="KW-0282">Flagellum</keyword>
<keyword evidence="4" id="KW-1003">Cell membrane</keyword>
<evidence type="ECO:0000313" key="12">
    <source>
        <dbReference type="EMBL" id="MCJ2183245.1"/>
    </source>
</evidence>
<keyword evidence="5 10" id="KW-0145">Chemotaxis</keyword>
<evidence type="ECO:0000256" key="9">
    <source>
        <dbReference type="ARBA" id="ARBA00023136"/>
    </source>
</evidence>
<dbReference type="RefSeq" id="WP_244020830.1">
    <property type="nucleotide sequence ID" value="NZ_JALHLF010000039.1"/>
</dbReference>
<comment type="caution">
    <text evidence="12">The sequence shown here is derived from an EMBL/GenBank/DDBJ whole genome shotgun (WGS) entry which is preliminary data.</text>
</comment>
<dbReference type="PANTHER" id="PTHR35091:SF2">
    <property type="entry name" value="FLAGELLAR PROTEIN FLIL"/>
    <property type="match status" value="1"/>
</dbReference>
<evidence type="ECO:0000256" key="10">
    <source>
        <dbReference type="RuleBase" id="RU364125"/>
    </source>
</evidence>
<comment type="subcellular location">
    <subcellularLocation>
        <location evidence="10">Cell inner membrane</location>
    </subcellularLocation>
    <subcellularLocation>
        <location evidence="2">Cell membrane</location>
        <topology evidence="2">Single-pass membrane protein</topology>
    </subcellularLocation>
</comment>
<reference evidence="12" key="1">
    <citation type="submission" date="2022-03" db="EMBL/GenBank/DDBJ databases">
        <title>Identification of a novel bacterium isolated from mangrove sediments.</title>
        <authorList>
            <person name="Pan X."/>
        </authorList>
    </citation>
    <scope>NUCLEOTIDE SEQUENCE</scope>
    <source>
        <strain evidence="12">B1949</strain>
    </source>
</reference>
<dbReference type="EMBL" id="JALHLF010000039">
    <property type="protein sequence ID" value="MCJ2183245.1"/>
    <property type="molecule type" value="Genomic_DNA"/>
</dbReference>
<keyword evidence="12" id="KW-0966">Cell projection</keyword>
<feature type="transmembrane region" description="Helical" evidence="10">
    <location>
        <begin position="21"/>
        <end position="44"/>
    </location>
</feature>
<gene>
    <name evidence="12" type="ORF">MTR62_11155</name>
</gene>
<sequence>MSDKGKKGDGEEKPKGKGKMGLILIGVGMLAVGGGGAAGAMMFLGGGHGEVEEPKGPQLIKKGETDPYAPPAAEGEGEGATHEVEGDGGDEYRTAYYTFKDEFTSNLKDSDSLVQLALACSTRRDGRVLLWLAKHELAIRSNMLAVIADTPEDDMYTIQGKDKLQKRLTKTINDVLKKKEGYGGVDAVYFRTLIIQ</sequence>
<accession>A0ABT0BDX4</accession>
<evidence type="ECO:0000256" key="5">
    <source>
        <dbReference type="ARBA" id="ARBA00022500"/>
    </source>
</evidence>
<protein>
    <recommendedName>
        <fullName evidence="10">Flagellar protein FliL</fullName>
    </recommendedName>
</protein>
<evidence type="ECO:0000256" key="6">
    <source>
        <dbReference type="ARBA" id="ARBA00022692"/>
    </source>
</evidence>
<evidence type="ECO:0000256" key="11">
    <source>
        <dbReference type="SAM" id="MobiDB-lite"/>
    </source>
</evidence>
<keyword evidence="8 10" id="KW-1133">Transmembrane helix</keyword>
<evidence type="ECO:0000256" key="3">
    <source>
        <dbReference type="ARBA" id="ARBA00008281"/>
    </source>
</evidence>
<proteinExistence type="inferred from homology"/>